<dbReference type="Pfam" id="PF06170">
    <property type="entry name" value="DUF983"/>
    <property type="match status" value="1"/>
</dbReference>
<dbReference type="RefSeq" id="WP_128250178.1">
    <property type="nucleotide sequence ID" value="NZ_CP034951.1"/>
</dbReference>
<sequence>MEFFKGTKLYSILTGTCPACHEGEMYVEKNPFIFSKTLKMNDRCSNCNIKFKMEPSFFYGAMYVSYAVGVAVAVATFVIVYLFLGLDRHITFFAIIAMLAILFPIILRVSRNIWINFFIHYDKKAIEKNRQ</sequence>
<keyword evidence="1" id="KW-0472">Membrane</keyword>
<dbReference type="EMBL" id="CP034951">
    <property type="protein sequence ID" value="QAA81797.1"/>
    <property type="molecule type" value="Genomic_DNA"/>
</dbReference>
<proteinExistence type="predicted"/>
<organism evidence="2 3">
    <name type="scientific">Aequorivita ciconiae</name>
    <dbReference type="NCBI Taxonomy" id="2494375"/>
    <lineage>
        <taxon>Bacteria</taxon>
        <taxon>Pseudomonadati</taxon>
        <taxon>Bacteroidota</taxon>
        <taxon>Flavobacteriia</taxon>
        <taxon>Flavobacteriales</taxon>
        <taxon>Flavobacteriaceae</taxon>
        <taxon>Aequorivita</taxon>
    </lineage>
</organism>
<dbReference type="InterPro" id="IPR009325">
    <property type="entry name" value="DUF983"/>
</dbReference>
<evidence type="ECO:0000313" key="2">
    <source>
        <dbReference type="EMBL" id="QAA81797.1"/>
    </source>
</evidence>
<evidence type="ECO:0000256" key="1">
    <source>
        <dbReference type="SAM" id="Phobius"/>
    </source>
</evidence>
<gene>
    <name evidence="2" type="ORF">EI546_08730</name>
</gene>
<feature type="transmembrane region" description="Helical" evidence="1">
    <location>
        <begin position="57"/>
        <end position="84"/>
    </location>
</feature>
<dbReference type="Proteomes" id="UP000285517">
    <property type="component" value="Chromosome"/>
</dbReference>
<dbReference type="AlphaFoldDB" id="A0A410G3E7"/>
<evidence type="ECO:0000313" key="3">
    <source>
        <dbReference type="Proteomes" id="UP000285517"/>
    </source>
</evidence>
<dbReference type="OrthoDB" id="9790326at2"/>
<accession>A0A410G3E7</accession>
<dbReference type="KEGG" id="aev:EI546_08730"/>
<keyword evidence="1" id="KW-1133">Transmembrane helix</keyword>
<keyword evidence="3" id="KW-1185">Reference proteome</keyword>
<name>A0A410G3E7_9FLAO</name>
<feature type="transmembrane region" description="Helical" evidence="1">
    <location>
        <begin position="90"/>
        <end position="107"/>
    </location>
</feature>
<reference evidence="2 3" key="1">
    <citation type="submission" date="2019-01" db="EMBL/GenBank/DDBJ databases">
        <title>Complete genome sequencing of Aequorivita sp. H23M31.</title>
        <authorList>
            <person name="Bae J.-W."/>
        </authorList>
    </citation>
    <scope>NUCLEOTIDE SEQUENCE [LARGE SCALE GENOMIC DNA]</scope>
    <source>
        <strain evidence="2 3">H23M31</strain>
    </source>
</reference>
<protein>
    <submittedName>
        <fullName evidence="2">DUF983 domain-containing protein</fullName>
    </submittedName>
</protein>
<keyword evidence="1" id="KW-0812">Transmembrane</keyword>